<dbReference type="InterPro" id="IPR013154">
    <property type="entry name" value="ADH-like_N"/>
</dbReference>
<dbReference type="OrthoDB" id="3727682at2"/>
<dbReference type="InterPro" id="IPR011032">
    <property type="entry name" value="GroES-like_sf"/>
</dbReference>
<dbReference type="CDD" id="cd08267">
    <property type="entry name" value="MDR1"/>
    <property type="match status" value="1"/>
</dbReference>
<dbReference type="SUPFAM" id="SSF50129">
    <property type="entry name" value="GroES-like"/>
    <property type="match status" value="1"/>
</dbReference>
<evidence type="ECO:0000259" key="1">
    <source>
        <dbReference type="SMART" id="SM00829"/>
    </source>
</evidence>
<dbReference type="Pfam" id="PF08240">
    <property type="entry name" value="ADH_N"/>
    <property type="match status" value="1"/>
</dbReference>
<reference evidence="3" key="1">
    <citation type="submission" date="2014-09" db="EMBL/GenBank/DDBJ databases">
        <title>Whole genome shotgun sequence of Streptomyces sp. NBRC 110027.</title>
        <authorList>
            <person name="Komaki H."/>
            <person name="Ichikawa N."/>
            <person name="Katano-Makiyama Y."/>
            <person name="Hosoyama A."/>
            <person name="Hashimoto M."/>
            <person name="Uohara A."/>
            <person name="Kitahashi Y."/>
            <person name="Ohji S."/>
            <person name="Kimura A."/>
            <person name="Yamazoe A."/>
            <person name="Igarashi Y."/>
            <person name="Fujita N."/>
        </authorList>
    </citation>
    <scope>NUCLEOTIDE SEQUENCE [LARGE SCALE GENOMIC DNA]</scope>
    <source>
        <strain evidence="3">NBRC 110027</strain>
    </source>
</reference>
<evidence type="ECO:0000313" key="2">
    <source>
        <dbReference type="EMBL" id="GAO10411.1"/>
    </source>
</evidence>
<dbReference type="InterPro" id="IPR036291">
    <property type="entry name" value="NAD(P)-bd_dom_sf"/>
</dbReference>
<dbReference type="SUPFAM" id="SSF51735">
    <property type="entry name" value="NAD(P)-binding Rossmann-fold domains"/>
    <property type="match status" value="1"/>
</dbReference>
<accession>A0A0N7YM23</accession>
<dbReference type="Proteomes" id="UP000048965">
    <property type="component" value="Unassembled WGS sequence"/>
</dbReference>
<dbReference type="Gene3D" id="3.40.50.720">
    <property type="entry name" value="NAD(P)-binding Rossmann-like Domain"/>
    <property type="match status" value="1"/>
</dbReference>
<keyword evidence="3" id="KW-1185">Reference proteome</keyword>
<dbReference type="SMART" id="SM00829">
    <property type="entry name" value="PKS_ER"/>
    <property type="match status" value="1"/>
</dbReference>
<dbReference type="RefSeq" id="WP_042157933.1">
    <property type="nucleotide sequence ID" value="NZ_BBNO01000007.1"/>
</dbReference>
<dbReference type="InterPro" id="IPR050700">
    <property type="entry name" value="YIM1/Zinc_Alcohol_DH_Fams"/>
</dbReference>
<dbReference type="PANTHER" id="PTHR11695">
    <property type="entry name" value="ALCOHOL DEHYDROGENASE RELATED"/>
    <property type="match status" value="1"/>
</dbReference>
<organism evidence="2 3">
    <name type="scientific">Streptomyces lydicamycinicus</name>
    <dbReference type="NCBI Taxonomy" id="1546107"/>
    <lineage>
        <taxon>Bacteria</taxon>
        <taxon>Bacillati</taxon>
        <taxon>Actinomycetota</taxon>
        <taxon>Actinomycetes</taxon>
        <taxon>Kitasatosporales</taxon>
        <taxon>Streptomycetaceae</taxon>
        <taxon>Streptomyces</taxon>
    </lineage>
</organism>
<gene>
    <name evidence="2" type="ORF">TPA0598_07_01350</name>
</gene>
<reference evidence="2 3" key="2">
    <citation type="journal article" date="2015" name="Stand. Genomic Sci.">
        <title>Draft genome sequence of marine-derived Streptomyces sp. TP-A0598, a producer of anti-MRSA antibiotic lydicamycins.</title>
        <authorList>
            <person name="Komaki H."/>
            <person name="Ichikawa N."/>
            <person name="Hosoyama A."/>
            <person name="Fujita N."/>
            <person name="Igarashi Y."/>
        </authorList>
    </citation>
    <scope>NUCLEOTIDE SEQUENCE [LARGE SCALE GENOMIC DNA]</scope>
    <source>
        <strain evidence="2 3">NBRC 110027</strain>
    </source>
</reference>
<dbReference type="InterPro" id="IPR020843">
    <property type="entry name" value="ER"/>
</dbReference>
<dbReference type="Gene3D" id="3.90.180.10">
    <property type="entry name" value="Medium-chain alcohol dehydrogenases, catalytic domain"/>
    <property type="match status" value="1"/>
</dbReference>
<sequence>MKAAQFAGYGAPDVLHINEVDRPAPGRGDVLISVEASSVNGLDTIVRAGGLRIVTGRRFPLGVGLDFAGVVSATGADIQQYQVGDRVWGTVQPLKRHSVGAAAEYVVVPADRIGPAPSDISPVETASLVVAGTTALLALRDTLHLTKGERLLVRGAAGGVGTAAVQLAHAMGGHVTALCRDRHAEALSELGADEVLDYGTTTPDQLGPFDAILDTVGSDLNSYRRRLTREGRMATIALSASSMAAIAASSVHGPRRIRTLSSNPDTALLRDLAAYVASGELRPVIDSVHPLTDIASAHQAFERGGVVGKQVVRVSGE</sequence>
<proteinExistence type="predicted"/>
<comment type="caution">
    <text evidence="2">The sequence shown here is derived from an EMBL/GenBank/DDBJ whole genome shotgun (WGS) entry which is preliminary data.</text>
</comment>
<feature type="domain" description="Enoyl reductase (ER)" evidence="1">
    <location>
        <begin position="10"/>
        <end position="312"/>
    </location>
</feature>
<dbReference type="PANTHER" id="PTHR11695:SF294">
    <property type="entry name" value="RETICULON-4-INTERACTING PROTEIN 1, MITOCHONDRIAL"/>
    <property type="match status" value="1"/>
</dbReference>
<name>A0A0N7YM23_9ACTN</name>
<dbReference type="GO" id="GO:0016491">
    <property type="term" value="F:oxidoreductase activity"/>
    <property type="evidence" value="ECO:0007669"/>
    <property type="project" value="InterPro"/>
</dbReference>
<protein>
    <submittedName>
        <fullName evidence="2">Putative oxidoreductase</fullName>
    </submittedName>
</protein>
<dbReference type="EMBL" id="BBNO01000007">
    <property type="protein sequence ID" value="GAO10411.1"/>
    <property type="molecule type" value="Genomic_DNA"/>
</dbReference>
<evidence type="ECO:0000313" key="3">
    <source>
        <dbReference type="Proteomes" id="UP000048965"/>
    </source>
</evidence>
<dbReference type="Pfam" id="PF13602">
    <property type="entry name" value="ADH_zinc_N_2"/>
    <property type="match status" value="1"/>
</dbReference>
<dbReference type="AlphaFoldDB" id="A0A0N7YM23"/>